<feature type="compositionally biased region" description="Polar residues" evidence="16">
    <location>
        <begin position="132"/>
        <end position="150"/>
    </location>
</feature>
<feature type="compositionally biased region" description="Basic and acidic residues" evidence="16">
    <location>
        <begin position="352"/>
        <end position="364"/>
    </location>
</feature>
<evidence type="ECO:0000256" key="16">
    <source>
        <dbReference type="SAM" id="MobiDB-lite"/>
    </source>
</evidence>
<keyword evidence="5" id="KW-0677">Repeat</keyword>
<dbReference type="PANTHER" id="PTHR15932">
    <property type="entry name" value="UBIQUITIN INTERACTION MOTIF-CONTAINING PROTEIN 1"/>
    <property type="match status" value="1"/>
</dbReference>
<evidence type="ECO:0000256" key="13">
    <source>
        <dbReference type="ARBA" id="ARBA00031558"/>
    </source>
</evidence>
<feature type="compositionally biased region" description="Basic and acidic residues" evidence="16">
    <location>
        <begin position="9"/>
        <end position="23"/>
    </location>
</feature>
<dbReference type="AlphaFoldDB" id="A0A673TI05"/>
<feature type="domain" description="UBZ4-type" evidence="17">
    <location>
        <begin position="222"/>
        <end position="249"/>
    </location>
</feature>
<dbReference type="PANTHER" id="PTHR15932:SF2">
    <property type="entry name" value="BRCA1-A COMPLEX SUBUNIT RAP80"/>
    <property type="match status" value="1"/>
</dbReference>
<sequence>MPRRKKKGKEATEAQNLEKKDAETASSVNLKRKRRLEDAFIVISDSDGEEPKEESGLQKMKTKQSNRTKCLAKRKIAQMTEEEQFALALKMSEQEAEEMNSQEEEEEELLRKAIAESLNSSQRVFVEETSEEGNSVPASQSIAALTSKRSSVIMPESSAEEITVCPETQLSSSETFDLEKEVSLGSREILDEVRIIMADKEVDNRENTEKEIPISTVSSSTQVSCPLCDQDFPPTKIEQHAMYCNGIGQVLTRRQKEANSKNKNDSETTAQTSLGIDKNEKCYLCKSLVPFREYQSHVESCLELAKGDQGDGPEESGRICSAVEEKWQQRLRNPKGKKSSEGRLLSLLEQSEHKTADAEIETKSSETGGLRVPSPGMEEAGCSREMQNSLAHLDLKESPIKSFVSISEATGCLVDFKKQLTARPGSRTRTKAGKGRRRKP</sequence>
<dbReference type="InterPro" id="IPR040714">
    <property type="entry name" value="RAP80_UIM"/>
</dbReference>
<dbReference type="GO" id="GO:0045739">
    <property type="term" value="P:positive regulation of DNA repair"/>
    <property type="evidence" value="ECO:0007669"/>
    <property type="project" value="TreeGrafter"/>
</dbReference>
<evidence type="ECO:0000256" key="11">
    <source>
        <dbReference type="ARBA" id="ARBA00023242"/>
    </source>
</evidence>
<reference evidence="18" key="3">
    <citation type="submission" date="2025-09" db="UniProtKB">
        <authorList>
            <consortium name="Ensembl"/>
        </authorList>
    </citation>
    <scope>IDENTIFICATION</scope>
</reference>
<evidence type="ECO:0000256" key="15">
    <source>
        <dbReference type="SAM" id="Coils"/>
    </source>
</evidence>
<keyword evidence="7 14" id="KW-0863">Zinc-finger</keyword>
<keyword evidence="19" id="KW-1185">Reference proteome</keyword>
<dbReference type="GO" id="GO:0006302">
    <property type="term" value="P:double-strand break repair"/>
    <property type="evidence" value="ECO:0007669"/>
    <property type="project" value="InterPro"/>
</dbReference>
<gene>
    <name evidence="18" type="primary">UIMC1</name>
</gene>
<evidence type="ECO:0000256" key="7">
    <source>
        <dbReference type="ARBA" id="ARBA00022771"/>
    </source>
</evidence>
<dbReference type="Ensembl" id="ENSSSUT00005014766.1">
    <property type="protein sequence ID" value="ENSSSUP00005012912.1"/>
    <property type="gene ID" value="ENSSSUG00005008283.1"/>
</dbReference>
<dbReference type="InterPro" id="IPR003903">
    <property type="entry name" value="UIM_dom"/>
</dbReference>
<evidence type="ECO:0000256" key="3">
    <source>
        <dbReference type="ARBA" id="ARBA00021660"/>
    </source>
</evidence>
<evidence type="ECO:0000256" key="4">
    <source>
        <dbReference type="ARBA" id="ARBA00022723"/>
    </source>
</evidence>
<dbReference type="SMART" id="SM00726">
    <property type="entry name" value="UIM"/>
    <property type="match status" value="2"/>
</dbReference>
<dbReference type="Gene3D" id="6.10.250.1800">
    <property type="match status" value="1"/>
</dbReference>
<evidence type="ECO:0000256" key="6">
    <source>
        <dbReference type="ARBA" id="ARBA00022763"/>
    </source>
</evidence>
<dbReference type="PROSITE" id="PS51908">
    <property type="entry name" value="ZF_UBZ4"/>
    <property type="match status" value="1"/>
</dbReference>
<evidence type="ECO:0000313" key="18">
    <source>
        <dbReference type="Ensembl" id="ENSSSUP00005012912.1"/>
    </source>
</evidence>
<name>A0A673TI05_SURSU</name>
<evidence type="ECO:0000256" key="5">
    <source>
        <dbReference type="ARBA" id="ARBA00022737"/>
    </source>
</evidence>
<evidence type="ECO:0000256" key="14">
    <source>
        <dbReference type="PROSITE-ProRule" id="PRU01256"/>
    </source>
</evidence>
<keyword evidence="8" id="KW-0862">Zinc</keyword>
<dbReference type="Pfam" id="PF18282">
    <property type="entry name" value="RAP80_UIM"/>
    <property type="match status" value="1"/>
</dbReference>
<evidence type="ECO:0000256" key="1">
    <source>
        <dbReference type="ARBA" id="ARBA00004123"/>
    </source>
</evidence>
<keyword evidence="15" id="KW-0175">Coiled coil</keyword>
<protein>
    <recommendedName>
        <fullName evidence="3">BRCA1-A complex subunit RAP80</fullName>
    </recommendedName>
    <alternativeName>
        <fullName evidence="13">Receptor-associated protein 80</fullName>
    </alternativeName>
    <alternativeName>
        <fullName evidence="12">Ubiquitin interaction motif-containing protein 1</fullName>
    </alternativeName>
</protein>
<comment type="subcellular location">
    <subcellularLocation>
        <location evidence="1">Nucleus</location>
    </subcellularLocation>
</comment>
<dbReference type="InterPro" id="IPR006642">
    <property type="entry name" value="Rad18_UBZ4"/>
</dbReference>
<dbReference type="InterPro" id="IPR038868">
    <property type="entry name" value="RAP80"/>
</dbReference>
<evidence type="ECO:0000313" key="19">
    <source>
        <dbReference type="Proteomes" id="UP000472268"/>
    </source>
</evidence>
<reference evidence="18 19" key="1">
    <citation type="submission" date="2019-05" db="EMBL/GenBank/DDBJ databases">
        <title>A Chromosome-scale Meerkat (S. suricatta) Genome Assembly.</title>
        <authorList>
            <person name="Dudchenko O."/>
            <person name="Lieberman Aiden E."/>
            <person name="Tung J."/>
            <person name="Barreiro L.B."/>
            <person name="Clutton-Brock T.H."/>
        </authorList>
    </citation>
    <scope>NUCLEOTIDE SEQUENCE [LARGE SCALE GENOMIC DNA]</scope>
</reference>
<evidence type="ECO:0000256" key="12">
    <source>
        <dbReference type="ARBA" id="ARBA00029973"/>
    </source>
</evidence>
<evidence type="ECO:0000256" key="10">
    <source>
        <dbReference type="ARBA" id="ARBA00023204"/>
    </source>
</evidence>
<evidence type="ECO:0000259" key="17">
    <source>
        <dbReference type="PROSITE" id="PS51908"/>
    </source>
</evidence>
<evidence type="ECO:0000256" key="8">
    <source>
        <dbReference type="ARBA" id="ARBA00022833"/>
    </source>
</evidence>
<dbReference type="GO" id="GO:0006325">
    <property type="term" value="P:chromatin organization"/>
    <property type="evidence" value="ECO:0007669"/>
    <property type="project" value="UniProtKB-KW"/>
</dbReference>
<feature type="region of interest" description="Disordered" evidence="16">
    <location>
        <begin position="352"/>
        <end position="380"/>
    </location>
</feature>
<dbReference type="GO" id="GO:0070531">
    <property type="term" value="C:BRCA1-A complex"/>
    <property type="evidence" value="ECO:0007669"/>
    <property type="project" value="InterPro"/>
</dbReference>
<evidence type="ECO:0000256" key="2">
    <source>
        <dbReference type="ARBA" id="ARBA00006465"/>
    </source>
</evidence>
<feature type="coiled-coil region" evidence="15">
    <location>
        <begin position="89"/>
        <end position="116"/>
    </location>
</feature>
<feature type="region of interest" description="Disordered" evidence="16">
    <location>
        <begin position="1"/>
        <end position="30"/>
    </location>
</feature>
<keyword evidence="9" id="KW-0156">Chromatin regulator</keyword>
<keyword evidence="10 14" id="KW-0234">DNA repair</keyword>
<keyword evidence="4" id="KW-0479">Metal-binding</keyword>
<reference evidence="18" key="2">
    <citation type="submission" date="2025-08" db="UniProtKB">
        <authorList>
            <consortium name="Ensembl"/>
        </authorList>
    </citation>
    <scope>IDENTIFICATION</scope>
</reference>
<feature type="compositionally biased region" description="Basic residues" evidence="16">
    <location>
        <begin position="426"/>
        <end position="440"/>
    </location>
</feature>
<dbReference type="Proteomes" id="UP000472268">
    <property type="component" value="Chromosome 6"/>
</dbReference>
<keyword evidence="6 14" id="KW-0227">DNA damage</keyword>
<dbReference type="GO" id="GO:0008270">
    <property type="term" value="F:zinc ion binding"/>
    <property type="evidence" value="ECO:0007669"/>
    <property type="project" value="UniProtKB-KW"/>
</dbReference>
<accession>A0A673TI05</accession>
<feature type="region of interest" description="Disordered" evidence="16">
    <location>
        <begin position="421"/>
        <end position="440"/>
    </location>
</feature>
<evidence type="ECO:0000256" key="9">
    <source>
        <dbReference type="ARBA" id="ARBA00022853"/>
    </source>
</evidence>
<feature type="region of interest" description="Disordered" evidence="16">
    <location>
        <begin position="44"/>
        <end position="68"/>
    </location>
</feature>
<organism evidence="18 19">
    <name type="scientific">Suricata suricatta</name>
    <name type="common">Meerkat</name>
    <dbReference type="NCBI Taxonomy" id="37032"/>
    <lineage>
        <taxon>Eukaryota</taxon>
        <taxon>Metazoa</taxon>
        <taxon>Chordata</taxon>
        <taxon>Craniata</taxon>
        <taxon>Vertebrata</taxon>
        <taxon>Euteleostomi</taxon>
        <taxon>Mammalia</taxon>
        <taxon>Eutheria</taxon>
        <taxon>Laurasiatheria</taxon>
        <taxon>Carnivora</taxon>
        <taxon>Feliformia</taxon>
        <taxon>Herpestidae</taxon>
        <taxon>Suricata</taxon>
    </lineage>
</organism>
<feature type="region of interest" description="Disordered" evidence="16">
    <location>
        <begin position="125"/>
        <end position="150"/>
    </location>
</feature>
<dbReference type="GO" id="GO:0070530">
    <property type="term" value="F:K63-linked polyubiquitin modification-dependent protein binding"/>
    <property type="evidence" value="ECO:0007669"/>
    <property type="project" value="InterPro"/>
</dbReference>
<keyword evidence="11" id="KW-0539">Nucleus</keyword>
<dbReference type="PROSITE" id="PS50330">
    <property type="entry name" value="UIM"/>
    <property type="match status" value="2"/>
</dbReference>
<dbReference type="GO" id="GO:0003677">
    <property type="term" value="F:DNA binding"/>
    <property type="evidence" value="ECO:0007669"/>
    <property type="project" value="InterPro"/>
</dbReference>
<proteinExistence type="inferred from homology"/>
<dbReference type="GO" id="GO:0042393">
    <property type="term" value="F:histone binding"/>
    <property type="evidence" value="ECO:0007669"/>
    <property type="project" value="TreeGrafter"/>
</dbReference>
<comment type="similarity">
    <text evidence="2">Belongs to the RAP80 family.</text>
</comment>